<reference evidence="2 3" key="1">
    <citation type="submission" date="2020-01" db="EMBL/GenBank/DDBJ databases">
        <authorList>
            <person name="Mishra B."/>
        </authorList>
    </citation>
    <scope>NUCLEOTIDE SEQUENCE [LARGE SCALE GENOMIC DNA]</scope>
</reference>
<dbReference type="AlphaFoldDB" id="A0A6D2LEZ8"/>
<dbReference type="EMBL" id="CACVBM020001718">
    <property type="protein sequence ID" value="CAA7058391.1"/>
    <property type="molecule type" value="Genomic_DNA"/>
</dbReference>
<evidence type="ECO:0000313" key="2">
    <source>
        <dbReference type="EMBL" id="CAA7058398.1"/>
    </source>
</evidence>
<protein>
    <recommendedName>
        <fullName evidence="4">Zinc finger PHD-type domain-containing protein</fullName>
    </recommendedName>
</protein>
<dbReference type="Proteomes" id="UP000467841">
    <property type="component" value="Unassembled WGS sequence"/>
</dbReference>
<evidence type="ECO:0008006" key="4">
    <source>
        <dbReference type="Google" id="ProtNLM"/>
    </source>
</evidence>
<organism evidence="2 3">
    <name type="scientific">Microthlaspi erraticum</name>
    <dbReference type="NCBI Taxonomy" id="1685480"/>
    <lineage>
        <taxon>Eukaryota</taxon>
        <taxon>Viridiplantae</taxon>
        <taxon>Streptophyta</taxon>
        <taxon>Embryophyta</taxon>
        <taxon>Tracheophyta</taxon>
        <taxon>Spermatophyta</taxon>
        <taxon>Magnoliopsida</taxon>
        <taxon>eudicotyledons</taxon>
        <taxon>Gunneridae</taxon>
        <taxon>Pentapetalae</taxon>
        <taxon>rosids</taxon>
        <taxon>malvids</taxon>
        <taxon>Brassicales</taxon>
        <taxon>Brassicaceae</taxon>
        <taxon>Coluteocarpeae</taxon>
        <taxon>Microthlaspi</taxon>
    </lineage>
</organism>
<keyword evidence="3" id="KW-1185">Reference proteome</keyword>
<evidence type="ECO:0000313" key="3">
    <source>
        <dbReference type="Proteomes" id="UP000467841"/>
    </source>
</evidence>
<dbReference type="OrthoDB" id="1749006at2759"/>
<accession>A0A6D2LEZ8</accession>
<name>A0A6D2LEZ8_9BRAS</name>
<proteinExistence type="predicted"/>
<sequence length="116" mass="12657">MRFRGYVHAVQRNSSCTTAWHASCLSSPPESLAWQWECPDCSGDPHGGVVAESNENLDLMAATLTDAEKAKKRQELMGGKIGVDEEENKDAGDDDVVAALGANLTCIFCMQLRERL</sequence>
<evidence type="ECO:0000313" key="1">
    <source>
        <dbReference type="EMBL" id="CAA7058391.1"/>
    </source>
</evidence>
<gene>
    <name evidence="1" type="ORF">MERR_LOCUS45627</name>
    <name evidence="2" type="ORF">MERR_LOCUS45634</name>
</gene>
<dbReference type="EMBL" id="CACVBM020001718">
    <property type="protein sequence ID" value="CAA7058398.1"/>
    <property type="molecule type" value="Genomic_DNA"/>
</dbReference>